<dbReference type="KEGG" id="plon:Pla110_23530"/>
<dbReference type="InterPro" id="IPR006680">
    <property type="entry name" value="Amidohydro-rel"/>
</dbReference>
<protein>
    <submittedName>
        <fullName evidence="2">Amidohydrolase</fullName>
    </submittedName>
</protein>
<dbReference type="GO" id="GO:0016787">
    <property type="term" value="F:hydrolase activity"/>
    <property type="evidence" value="ECO:0007669"/>
    <property type="project" value="UniProtKB-KW"/>
</dbReference>
<dbReference type="EMBL" id="CP036281">
    <property type="protein sequence ID" value="QDU80622.1"/>
    <property type="molecule type" value="Genomic_DNA"/>
</dbReference>
<dbReference type="InterPro" id="IPR032466">
    <property type="entry name" value="Metal_Hydrolase"/>
</dbReference>
<evidence type="ECO:0000313" key="2">
    <source>
        <dbReference type="EMBL" id="QDU80622.1"/>
    </source>
</evidence>
<evidence type="ECO:0000259" key="1">
    <source>
        <dbReference type="Pfam" id="PF04909"/>
    </source>
</evidence>
<dbReference type="AlphaFoldDB" id="A0A518CN23"/>
<dbReference type="SUPFAM" id="SSF51556">
    <property type="entry name" value="Metallo-dependent hydrolases"/>
    <property type="match status" value="1"/>
</dbReference>
<accession>A0A518CN23</accession>
<dbReference type="Pfam" id="PF04909">
    <property type="entry name" value="Amidohydro_2"/>
    <property type="match status" value="1"/>
</dbReference>
<keyword evidence="3" id="KW-1185">Reference proteome</keyword>
<dbReference type="Proteomes" id="UP000317178">
    <property type="component" value="Chromosome"/>
</dbReference>
<keyword evidence="2" id="KW-0378">Hydrolase</keyword>
<dbReference type="RefSeq" id="WP_144995882.1">
    <property type="nucleotide sequence ID" value="NZ_CP036281.1"/>
</dbReference>
<dbReference type="OrthoDB" id="265149at2"/>
<dbReference type="Gene3D" id="3.20.20.140">
    <property type="entry name" value="Metal-dependent hydrolases"/>
    <property type="match status" value="1"/>
</dbReference>
<reference evidence="2 3" key="1">
    <citation type="submission" date="2019-02" db="EMBL/GenBank/DDBJ databases">
        <title>Deep-cultivation of Planctomycetes and their phenomic and genomic characterization uncovers novel biology.</title>
        <authorList>
            <person name="Wiegand S."/>
            <person name="Jogler M."/>
            <person name="Boedeker C."/>
            <person name="Pinto D."/>
            <person name="Vollmers J."/>
            <person name="Rivas-Marin E."/>
            <person name="Kohn T."/>
            <person name="Peeters S.H."/>
            <person name="Heuer A."/>
            <person name="Rast P."/>
            <person name="Oberbeckmann S."/>
            <person name="Bunk B."/>
            <person name="Jeske O."/>
            <person name="Meyerdierks A."/>
            <person name="Storesund J.E."/>
            <person name="Kallscheuer N."/>
            <person name="Luecker S."/>
            <person name="Lage O.M."/>
            <person name="Pohl T."/>
            <person name="Merkel B.J."/>
            <person name="Hornburger P."/>
            <person name="Mueller R.-W."/>
            <person name="Bruemmer F."/>
            <person name="Labrenz M."/>
            <person name="Spormann A.M."/>
            <person name="Op den Camp H."/>
            <person name="Overmann J."/>
            <person name="Amann R."/>
            <person name="Jetten M.S.M."/>
            <person name="Mascher T."/>
            <person name="Medema M.H."/>
            <person name="Devos D.P."/>
            <person name="Kaster A.-K."/>
            <person name="Ovreas L."/>
            <person name="Rohde M."/>
            <person name="Galperin M.Y."/>
            <person name="Jogler C."/>
        </authorList>
    </citation>
    <scope>NUCLEOTIDE SEQUENCE [LARGE SCALE GENOMIC DNA]</scope>
    <source>
        <strain evidence="2 3">Pla110</strain>
    </source>
</reference>
<feature type="domain" description="Amidohydrolase-related" evidence="1">
    <location>
        <begin position="49"/>
        <end position="227"/>
    </location>
</feature>
<sequence length="259" mass="29281">MTELIDTNIHLSRWPFRRLPGDETAKLIGKLRKKGVTEAWAGSFDGLFHHDIASVNARLSEECRITGEGLLVPFGSVNPMLPDWREDLRRCREDYSMPGIRLHPNYHGYDLTIPDFAELLDLAVEQNLIVQLVLSMEDERTHHPLVPVPHVDAAPLADLVTIRPKLKLQILNAFRALPLNKLAPLTGIENVSFDIAMLEGVGGVEKLLEKVSPQRVLFGSHSPFFYLESAQLKMVESELGWFQREAISFGNAHRFRNDS</sequence>
<gene>
    <name evidence="2" type="ORF">Pla110_23530</name>
</gene>
<organism evidence="2 3">
    <name type="scientific">Polystyrenella longa</name>
    <dbReference type="NCBI Taxonomy" id="2528007"/>
    <lineage>
        <taxon>Bacteria</taxon>
        <taxon>Pseudomonadati</taxon>
        <taxon>Planctomycetota</taxon>
        <taxon>Planctomycetia</taxon>
        <taxon>Planctomycetales</taxon>
        <taxon>Planctomycetaceae</taxon>
        <taxon>Polystyrenella</taxon>
    </lineage>
</organism>
<proteinExistence type="predicted"/>
<name>A0A518CN23_9PLAN</name>
<evidence type="ECO:0000313" key="3">
    <source>
        <dbReference type="Proteomes" id="UP000317178"/>
    </source>
</evidence>